<feature type="repeat" description="PPR" evidence="2">
    <location>
        <begin position="252"/>
        <end position="286"/>
    </location>
</feature>
<reference evidence="3 4" key="1">
    <citation type="submission" date="2024-01" db="EMBL/GenBank/DDBJ databases">
        <title>The genomes of 5 underutilized Papilionoideae crops provide insights into root nodulation and disease resistanc.</title>
        <authorList>
            <person name="Jiang F."/>
        </authorList>
    </citation>
    <scope>NUCLEOTIDE SEQUENCE [LARGE SCALE GENOMIC DNA]</scope>
    <source>
        <strain evidence="3">LVBAO_FW01</strain>
        <tissue evidence="3">Leaves</tissue>
    </source>
</reference>
<feature type="repeat" description="PPR" evidence="2">
    <location>
        <begin position="322"/>
        <end position="352"/>
    </location>
</feature>
<proteinExistence type="predicted"/>
<dbReference type="InterPro" id="IPR002885">
    <property type="entry name" value="PPR_rpt"/>
</dbReference>
<keyword evidence="1" id="KW-0677">Repeat</keyword>
<feature type="repeat" description="PPR" evidence="2">
    <location>
        <begin position="287"/>
        <end position="321"/>
    </location>
</feature>
<dbReference type="PANTHER" id="PTHR45613:SF195">
    <property type="entry name" value="OS01G0151900 PROTEIN"/>
    <property type="match status" value="1"/>
</dbReference>
<dbReference type="Gene3D" id="1.25.40.10">
    <property type="entry name" value="Tetratricopeptide repeat domain"/>
    <property type="match status" value="4"/>
</dbReference>
<dbReference type="PANTHER" id="PTHR45613">
    <property type="entry name" value="PENTATRICOPEPTIDE REPEAT-CONTAINING PROTEIN"/>
    <property type="match status" value="1"/>
</dbReference>
<feature type="repeat" description="PPR" evidence="2">
    <location>
        <begin position="391"/>
        <end position="425"/>
    </location>
</feature>
<evidence type="ECO:0000313" key="3">
    <source>
        <dbReference type="EMBL" id="KAK7324554.1"/>
    </source>
</evidence>
<feature type="repeat" description="PPR" evidence="2">
    <location>
        <begin position="217"/>
        <end position="251"/>
    </location>
</feature>
<protein>
    <recommendedName>
        <fullName evidence="5">Pentatricopeptide repeat-containing protein</fullName>
    </recommendedName>
</protein>
<dbReference type="Proteomes" id="UP001367508">
    <property type="component" value="Unassembled WGS sequence"/>
</dbReference>
<dbReference type="Pfam" id="PF12854">
    <property type="entry name" value="PPR_1"/>
    <property type="match status" value="1"/>
</dbReference>
<keyword evidence="4" id="KW-1185">Reference proteome</keyword>
<comment type="caution">
    <text evidence="3">The sequence shown here is derived from an EMBL/GenBank/DDBJ whole genome shotgun (WGS) entry which is preliminary data.</text>
</comment>
<dbReference type="Pfam" id="PF13041">
    <property type="entry name" value="PPR_2"/>
    <property type="match status" value="2"/>
</dbReference>
<dbReference type="InterPro" id="IPR011990">
    <property type="entry name" value="TPR-like_helical_dom_sf"/>
</dbReference>
<evidence type="ECO:0000313" key="4">
    <source>
        <dbReference type="Proteomes" id="UP001367508"/>
    </source>
</evidence>
<dbReference type="NCBIfam" id="TIGR00756">
    <property type="entry name" value="PPR"/>
    <property type="match status" value="6"/>
</dbReference>
<dbReference type="AlphaFoldDB" id="A0AAN9KVW5"/>
<dbReference type="Pfam" id="PF01535">
    <property type="entry name" value="PPR"/>
    <property type="match status" value="1"/>
</dbReference>
<accession>A0AAN9KVW5</accession>
<feature type="repeat" description="PPR" evidence="2">
    <location>
        <begin position="426"/>
        <end position="460"/>
    </location>
</feature>
<sequence>MGATRTISRESKETLFSIHHRTPSKCNPIPQISTPRLAHSCPEPQGAFVQNLLKFRINKPTDQLELALHRCGFHLNDSLVLDVLRRHRSDWRPAHVFFNWASKTPGYTPSSHVCNEILDILGKTKRFHELHQVLDEMSKRQGLVDEVIFATLIRRFVGAHKLDEAIQLFHRRKEFGLELDSEAFRTLLLWLCRYKHVEEAETLFHNKVKDDLEFVADIKTWNVILNGWCVLGNVREAKRLWRDIMASNCKPDLFTYATFIKALTKKGKLGSALRLFRGMWDEGCKPDVVICNCIIDALCFKKRVPEALEVFGEMKERGCEPNVATYNSLIKYMCKIMRMEKVYELVGEMERRKGCCLPNTVTFCYLLKSLKEPEEVPLVLERMEINGCGMNDDVYNLVLRLYLKWGNEDGVRKTWEEMERNGWGPDRRSYTIMIHQYFDKGRVKDAMRYFGEMTSKGMVPEPRTEKLVHSMNLQLKRRSGKQEDIIRGTTSL</sequence>
<name>A0AAN9KVW5_CANGL</name>
<evidence type="ECO:0008006" key="5">
    <source>
        <dbReference type="Google" id="ProtNLM"/>
    </source>
</evidence>
<dbReference type="EMBL" id="JAYMYQ010000006">
    <property type="protein sequence ID" value="KAK7324554.1"/>
    <property type="molecule type" value="Genomic_DNA"/>
</dbReference>
<evidence type="ECO:0000256" key="2">
    <source>
        <dbReference type="PROSITE-ProRule" id="PRU00708"/>
    </source>
</evidence>
<evidence type="ECO:0000256" key="1">
    <source>
        <dbReference type="ARBA" id="ARBA00022737"/>
    </source>
</evidence>
<organism evidence="3 4">
    <name type="scientific">Canavalia gladiata</name>
    <name type="common">Sword bean</name>
    <name type="synonym">Dolichos gladiatus</name>
    <dbReference type="NCBI Taxonomy" id="3824"/>
    <lineage>
        <taxon>Eukaryota</taxon>
        <taxon>Viridiplantae</taxon>
        <taxon>Streptophyta</taxon>
        <taxon>Embryophyta</taxon>
        <taxon>Tracheophyta</taxon>
        <taxon>Spermatophyta</taxon>
        <taxon>Magnoliopsida</taxon>
        <taxon>eudicotyledons</taxon>
        <taxon>Gunneridae</taxon>
        <taxon>Pentapetalae</taxon>
        <taxon>rosids</taxon>
        <taxon>fabids</taxon>
        <taxon>Fabales</taxon>
        <taxon>Fabaceae</taxon>
        <taxon>Papilionoideae</taxon>
        <taxon>50 kb inversion clade</taxon>
        <taxon>NPAAA clade</taxon>
        <taxon>indigoferoid/millettioid clade</taxon>
        <taxon>Phaseoleae</taxon>
        <taxon>Canavalia</taxon>
    </lineage>
</organism>
<dbReference type="PROSITE" id="PS51375">
    <property type="entry name" value="PPR"/>
    <property type="match status" value="7"/>
</dbReference>
<gene>
    <name evidence="3" type="ORF">VNO77_28207</name>
</gene>
<feature type="repeat" description="PPR" evidence="2">
    <location>
        <begin position="145"/>
        <end position="179"/>
    </location>
</feature>